<dbReference type="EMBL" id="JALIRP010000011">
    <property type="protein sequence ID" value="MCJ8014421.1"/>
    <property type="molecule type" value="Genomic_DNA"/>
</dbReference>
<comment type="caution">
    <text evidence="1">The sequence shown here is derived from an EMBL/GenBank/DDBJ whole genome shotgun (WGS) entry which is preliminary data.</text>
</comment>
<accession>A0A9X1WTQ6</accession>
<evidence type="ECO:0000313" key="1">
    <source>
        <dbReference type="EMBL" id="MCJ8014421.1"/>
    </source>
</evidence>
<dbReference type="Proteomes" id="UP001139347">
    <property type="component" value="Unassembled WGS sequence"/>
</dbReference>
<name>A0A9X1WTQ6_9BACL</name>
<gene>
    <name evidence="1" type="ORF">MUG84_22230</name>
</gene>
<proteinExistence type="predicted"/>
<keyword evidence="2" id="KW-1185">Reference proteome</keyword>
<reference evidence="1" key="1">
    <citation type="submission" date="2022-04" db="EMBL/GenBank/DDBJ databases">
        <title>Paenibacillus mangrovi sp. nov., a novel endophytic bacterium isolated from bark of Kandelia candel.</title>
        <authorList>
            <person name="Tuo L."/>
        </authorList>
    </citation>
    <scope>NUCLEOTIDE SEQUENCE</scope>
    <source>
        <strain evidence="1">KQZ6P-2</strain>
    </source>
</reference>
<dbReference type="AlphaFoldDB" id="A0A9X1WTQ6"/>
<protein>
    <submittedName>
        <fullName evidence="1">Uncharacterized protein</fullName>
    </submittedName>
</protein>
<evidence type="ECO:0000313" key="2">
    <source>
        <dbReference type="Proteomes" id="UP001139347"/>
    </source>
</evidence>
<dbReference type="PROSITE" id="PS51257">
    <property type="entry name" value="PROKAR_LIPOPROTEIN"/>
    <property type="match status" value="1"/>
</dbReference>
<dbReference type="RefSeq" id="WP_244729055.1">
    <property type="nucleotide sequence ID" value="NZ_JALIRP010000011.1"/>
</dbReference>
<organism evidence="1 2">
    <name type="scientific">Paenibacillus mangrovi</name>
    <dbReference type="NCBI Taxonomy" id="2931978"/>
    <lineage>
        <taxon>Bacteria</taxon>
        <taxon>Bacillati</taxon>
        <taxon>Bacillota</taxon>
        <taxon>Bacilli</taxon>
        <taxon>Bacillales</taxon>
        <taxon>Paenibacillaceae</taxon>
        <taxon>Paenibacillus</taxon>
    </lineage>
</organism>
<sequence>MKKMFWSIAICAAGLACFYIFFIDGTYRTPVQAIEQARHLDEPIEIVQEIEKGNGEMVFYLRYINRRNTKPVISADYTERTLMGWRWVSGGGHTLMETDDAMSPQAKLDMEWSAQWIPGEDGTPFPMLFGAVVNPDIAKVEVTDVKTGTTKPAKMINARPDMRIWYLLVDGSRGNDYTMQALSEYGHVLSTQQWNPNNGPEIREDGIK</sequence>